<accession>A0A5J4ZWC5</accession>
<evidence type="ECO:0000313" key="2">
    <source>
        <dbReference type="EMBL" id="KAA8523123.1"/>
    </source>
</evidence>
<dbReference type="PANTHER" id="PTHR48436">
    <property type="entry name" value="2, PUTATIVE-RELATED"/>
    <property type="match status" value="1"/>
</dbReference>
<dbReference type="OrthoDB" id="903824at2759"/>
<dbReference type="EMBL" id="CM018047">
    <property type="protein sequence ID" value="KAA8523123.1"/>
    <property type="molecule type" value="Genomic_DNA"/>
</dbReference>
<gene>
    <name evidence="2" type="ORF">F0562_009546</name>
</gene>
<reference evidence="2 3" key="1">
    <citation type="submission" date="2019-09" db="EMBL/GenBank/DDBJ databases">
        <title>A chromosome-level genome assembly of the Chinese tupelo Nyssa sinensis.</title>
        <authorList>
            <person name="Yang X."/>
            <person name="Kang M."/>
            <person name="Yang Y."/>
            <person name="Xiong H."/>
            <person name="Wang M."/>
            <person name="Zhang Z."/>
            <person name="Wang Z."/>
            <person name="Wu H."/>
            <person name="Ma T."/>
            <person name="Liu J."/>
            <person name="Xi Z."/>
        </authorList>
    </citation>
    <scope>NUCLEOTIDE SEQUENCE [LARGE SCALE GENOMIC DNA]</scope>
    <source>
        <strain evidence="2">J267</strain>
        <tissue evidence="2">Leaf</tissue>
    </source>
</reference>
<organism evidence="2 3">
    <name type="scientific">Nyssa sinensis</name>
    <dbReference type="NCBI Taxonomy" id="561372"/>
    <lineage>
        <taxon>Eukaryota</taxon>
        <taxon>Viridiplantae</taxon>
        <taxon>Streptophyta</taxon>
        <taxon>Embryophyta</taxon>
        <taxon>Tracheophyta</taxon>
        <taxon>Spermatophyta</taxon>
        <taxon>Magnoliopsida</taxon>
        <taxon>eudicotyledons</taxon>
        <taxon>Gunneridae</taxon>
        <taxon>Pentapetalae</taxon>
        <taxon>asterids</taxon>
        <taxon>Cornales</taxon>
        <taxon>Nyssaceae</taxon>
        <taxon>Nyssa</taxon>
    </lineage>
</organism>
<keyword evidence="3" id="KW-1185">Reference proteome</keyword>
<dbReference type="Proteomes" id="UP000325577">
    <property type="component" value="Linkage Group LG4"/>
</dbReference>
<proteinExistence type="predicted"/>
<evidence type="ECO:0000313" key="3">
    <source>
        <dbReference type="Proteomes" id="UP000325577"/>
    </source>
</evidence>
<name>A0A5J4ZWC5_9ASTE</name>
<keyword evidence="1" id="KW-0812">Transmembrane</keyword>
<dbReference type="PANTHER" id="PTHR48436:SF1">
    <property type="entry name" value="2, PUTATIVE-RELATED"/>
    <property type="match status" value="1"/>
</dbReference>
<evidence type="ECO:0000256" key="1">
    <source>
        <dbReference type="SAM" id="Phobius"/>
    </source>
</evidence>
<dbReference type="AlphaFoldDB" id="A0A5J4ZWC5"/>
<keyword evidence="1" id="KW-1133">Transmembrane helix</keyword>
<feature type="transmembrane region" description="Helical" evidence="1">
    <location>
        <begin position="85"/>
        <end position="106"/>
    </location>
</feature>
<dbReference type="InterPro" id="IPR055276">
    <property type="entry name" value="NHL41-like"/>
</dbReference>
<sequence length="273" mass="30309">MAINLPPCKPLQPTTAPWSPLLIRPSPAPTLGLLRPVGSQACLGCHRGERGIESGTCKGWTEFNVIEEEGDYDDMYGDKGFSRRCHCLMALMGIFLLFTLFCLIIWSASRPYRVRVAVKSLIVNNFYSGEGSDWTGVPTKLLTVNCSVKMIIDNPATFFGIHVSSTPVNLIYTEITVAIGQLKKYYQPRKSRRIVYVNLEGDKVPLYGAGASLAESDNNGEVPLKLEFEIRSRGNVVGKLVKTKHQRHISCSLVIDSSNTKPIKFKEDSCTYD</sequence>
<keyword evidence="1" id="KW-0472">Membrane</keyword>
<protein>
    <submittedName>
        <fullName evidence="2">Uncharacterized protein</fullName>
    </submittedName>
</protein>